<evidence type="ECO:0000256" key="10">
    <source>
        <dbReference type="RuleBase" id="RU364073"/>
    </source>
</evidence>
<evidence type="ECO:0000256" key="8">
    <source>
        <dbReference type="HAMAP-Rule" id="MF_02220"/>
    </source>
</evidence>
<dbReference type="InterPro" id="IPR050406">
    <property type="entry name" value="FGGY_Carb_Kinase"/>
</dbReference>
<evidence type="ECO:0000256" key="5">
    <source>
        <dbReference type="ARBA" id="ARBA00022777"/>
    </source>
</evidence>
<dbReference type="Proteomes" id="UP000665020">
    <property type="component" value="Chromosome"/>
</dbReference>
<feature type="binding site" evidence="8">
    <location>
        <begin position="81"/>
        <end position="82"/>
    </location>
    <ligand>
        <name>substrate</name>
    </ligand>
</feature>
<evidence type="ECO:0000313" key="13">
    <source>
        <dbReference type="EMBL" id="QTL96768.1"/>
    </source>
</evidence>
<dbReference type="PROSITE" id="PS00445">
    <property type="entry name" value="FGGY_KINASES_2"/>
    <property type="match status" value="1"/>
</dbReference>
<dbReference type="InterPro" id="IPR018484">
    <property type="entry name" value="FGGY_N"/>
</dbReference>
<keyword evidence="3 8" id="KW-0808">Transferase</keyword>
<dbReference type="InterPro" id="IPR018485">
    <property type="entry name" value="FGGY_C"/>
</dbReference>
<feature type="domain" description="Carbohydrate kinase FGGY N-terminal" evidence="11">
    <location>
        <begin position="3"/>
        <end position="248"/>
    </location>
</feature>
<evidence type="ECO:0000259" key="12">
    <source>
        <dbReference type="Pfam" id="PF02782"/>
    </source>
</evidence>
<comment type="function">
    <text evidence="8">Catalyzes the phosphorylation of D-xylulose to D-xylulose 5-phosphate.</text>
</comment>
<feature type="active site" description="Proton acceptor" evidence="8">
    <location>
        <position position="241"/>
    </location>
</feature>
<dbReference type="EMBL" id="CP046640">
    <property type="protein sequence ID" value="QTL96768.1"/>
    <property type="molecule type" value="Genomic_DNA"/>
</dbReference>
<feature type="domain" description="Carbohydrate kinase FGGY C-terminal" evidence="12">
    <location>
        <begin position="258"/>
        <end position="444"/>
    </location>
</feature>
<comment type="similarity">
    <text evidence="1 8 9">Belongs to the FGGY kinase family.</text>
</comment>
<dbReference type="RefSeq" id="WP_230868473.1">
    <property type="nucleotide sequence ID" value="NZ_CP046640.1"/>
</dbReference>
<dbReference type="GO" id="GO:0005524">
    <property type="term" value="F:ATP binding"/>
    <property type="evidence" value="ECO:0007669"/>
    <property type="project" value="UniProtKB-UniRule"/>
</dbReference>
<dbReference type="InterPro" id="IPR006000">
    <property type="entry name" value="Xylulokinase"/>
</dbReference>
<dbReference type="InterPro" id="IPR018483">
    <property type="entry name" value="Carb_kinase_FGGY_CS"/>
</dbReference>
<evidence type="ECO:0000256" key="1">
    <source>
        <dbReference type="ARBA" id="ARBA00009156"/>
    </source>
</evidence>
<evidence type="ECO:0000256" key="9">
    <source>
        <dbReference type="RuleBase" id="RU003733"/>
    </source>
</evidence>
<evidence type="ECO:0000256" key="3">
    <source>
        <dbReference type="ARBA" id="ARBA00022679"/>
    </source>
</evidence>
<keyword evidence="14" id="KW-1185">Reference proteome</keyword>
<dbReference type="SUPFAM" id="SSF53067">
    <property type="entry name" value="Actin-like ATPase domain"/>
    <property type="match status" value="2"/>
</dbReference>
<evidence type="ECO:0000259" key="11">
    <source>
        <dbReference type="Pfam" id="PF00370"/>
    </source>
</evidence>
<dbReference type="GO" id="GO:0005998">
    <property type="term" value="P:xylulose catabolic process"/>
    <property type="evidence" value="ECO:0007669"/>
    <property type="project" value="UniProtKB-UniRule"/>
</dbReference>
<dbReference type="NCBIfam" id="TIGR01312">
    <property type="entry name" value="XylB"/>
    <property type="match status" value="1"/>
</dbReference>
<comment type="catalytic activity">
    <reaction evidence="8 10">
        <text>D-xylulose + ATP = D-xylulose 5-phosphate + ADP + H(+)</text>
        <dbReference type="Rhea" id="RHEA:10964"/>
        <dbReference type="ChEBI" id="CHEBI:15378"/>
        <dbReference type="ChEBI" id="CHEBI:17140"/>
        <dbReference type="ChEBI" id="CHEBI:30616"/>
        <dbReference type="ChEBI" id="CHEBI:57737"/>
        <dbReference type="ChEBI" id="CHEBI:456216"/>
        <dbReference type="EC" id="2.7.1.17"/>
    </reaction>
</comment>
<keyword evidence="4 8" id="KW-0547">Nucleotide-binding</keyword>
<sequence>MAYLMGLDIGTSGIKALLIKEDGQIVSSQTEKYPLHTPQAGWAEQNPADWWEATLKVISSVVKDSGVEPAGIKGISLSGQMHSSVFLNKDMKVVRPAILWSDTRTSRQCQQIYDRAGGLENLINYVSNPALEGFTAPKILWLKDNEPANYQQVSLVLLPKDYIRYHLTGEIFTEVSDAAGTLLLNVKEKKWSAELLKKLDISPEILPPVIDSIDIAGRISKNIADKTGLKQGTPVIAGGADNACGAVGSGIIQEGRVMVSIGTSGVVMAQANKPTADKQGRMHLFNHAVPDNWYMMGVMLSAGMSFNWVKEKLFDDTIDYDRLNQLAAAVEPGSDGLVFLPYLYGERTPHADANARGVYFGISGKHEQGHFIRSVMEGVTFGLRDSLELIKAQGIKTEEIRAIGGGAKSQLWQQIMADIFGQEICLLNIEEGPAFGAALIAGVGAGVYDNFATAESRIIKISKRISPVEENVAHYNKLYNIYQNLYPAVKDNYRELSKLN</sequence>
<dbReference type="PIRSF" id="PIRSF000538">
    <property type="entry name" value="GlpK"/>
    <property type="match status" value="1"/>
</dbReference>
<accession>A0A8A7KB59</accession>
<evidence type="ECO:0000256" key="7">
    <source>
        <dbReference type="ARBA" id="ARBA00023277"/>
    </source>
</evidence>
<keyword evidence="5 8" id="KW-0418">Kinase</keyword>
<dbReference type="KEGG" id="ifn:GM661_01655"/>
<evidence type="ECO:0000256" key="4">
    <source>
        <dbReference type="ARBA" id="ARBA00022741"/>
    </source>
</evidence>
<dbReference type="InterPro" id="IPR043129">
    <property type="entry name" value="ATPase_NBD"/>
</dbReference>
<dbReference type="PROSITE" id="PS00933">
    <property type="entry name" value="FGGY_KINASES_1"/>
    <property type="match status" value="1"/>
</dbReference>
<dbReference type="PRINTS" id="PR00475">
    <property type="entry name" value="HEXOKINASE"/>
</dbReference>
<evidence type="ECO:0000256" key="2">
    <source>
        <dbReference type="ARBA" id="ARBA00022629"/>
    </source>
</evidence>
<dbReference type="InterPro" id="IPR000577">
    <property type="entry name" value="Carb_kinase_FGGY"/>
</dbReference>
<dbReference type="Gene3D" id="3.30.420.40">
    <property type="match status" value="2"/>
</dbReference>
<dbReference type="PANTHER" id="PTHR43095">
    <property type="entry name" value="SUGAR KINASE"/>
    <property type="match status" value="1"/>
</dbReference>
<dbReference type="Pfam" id="PF02782">
    <property type="entry name" value="FGGY_C"/>
    <property type="match status" value="1"/>
</dbReference>
<reference evidence="13" key="1">
    <citation type="submission" date="2019-12" db="EMBL/GenBank/DDBJ databases">
        <authorList>
            <person name="zhang j."/>
            <person name="sun C.M."/>
        </authorList>
    </citation>
    <scope>NUCLEOTIDE SEQUENCE</scope>
    <source>
        <strain evidence="13">NS-1</strain>
    </source>
</reference>
<dbReference type="GO" id="GO:0042732">
    <property type="term" value="P:D-xylose metabolic process"/>
    <property type="evidence" value="ECO:0007669"/>
    <property type="project" value="UniProtKB-KW"/>
</dbReference>
<dbReference type="EC" id="2.7.1.17" evidence="8 10"/>
<keyword evidence="2 8" id="KW-0859">Xylose metabolism</keyword>
<keyword evidence="6 8" id="KW-0067">ATP-binding</keyword>
<proteinExistence type="inferred from homology"/>
<organism evidence="13 14">
    <name type="scientific">Iocasia fonsfrigidae</name>
    <dbReference type="NCBI Taxonomy" id="2682810"/>
    <lineage>
        <taxon>Bacteria</taxon>
        <taxon>Bacillati</taxon>
        <taxon>Bacillota</taxon>
        <taxon>Clostridia</taxon>
        <taxon>Halanaerobiales</taxon>
        <taxon>Halanaerobiaceae</taxon>
        <taxon>Iocasia</taxon>
    </lineage>
</organism>
<gene>
    <name evidence="8 10 13" type="primary">xylB</name>
    <name evidence="13" type="ORF">GM661_01655</name>
</gene>
<feature type="site" description="Important for activity" evidence="8">
    <location>
        <position position="8"/>
    </location>
</feature>
<dbReference type="HAMAP" id="MF_02220">
    <property type="entry name" value="XylB"/>
    <property type="match status" value="1"/>
</dbReference>
<evidence type="ECO:0000313" key="14">
    <source>
        <dbReference type="Proteomes" id="UP000665020"/>
    </source>
</evidence>
<evidence type="ECO:0000256" key="6">
    <source>
        <dbReference type="ARBA" id="ARBA00022840"/>
    </source>
</evidence>
<dbReference type="AlphaFoldDB" id="A0A8A7KB59"/>
<keyword evidence="7 8" id="KW-0119">Carbohydrate metabolism</keyword>
<dbReference type="PANTHER" id="PTHR43095:SF5">
    <property type="entry name" value="XYLULOSE KINASE"/>
    <property type="match status" value="1"/>
</dbReference>
<dbReference type="CDD" id="cd07808">
    <property type="entry name" value="ASKHA_NBD_FGGY_EcXK-like"/>
    <property type="match status" value="1"/>
</dbReference>
<protein>
    <recommendedName>
        <fullName evidence="8 10">Xylulose kinase</fullName>
        <shortName evidence="8 10">Xylulokinase</shortName>
        <ecNumber evidence="8 10">2.7.1.17</ecNumber>
    </recommendedName>
</protein>
<dbReference type="GO" id="GO:0004856">
    <property type="term" value="F:D-xylulokinase activity"/>
    <property type="evidence" value="ECO:0007669"/>
    <property type="project" value="UniProtKB-UniRule"/>
</dbReference>
<dbReference type="Pfam" id="PF00370">
    <property type="entry name" value="FGGY_N"/>
    <property type="match status" value="1"/>
</dbReference>
<name>A0A8A7KB59_9FIRM</name>